<keyword evidence="6" id="KW-0175">Coiled coil</keyword>
<dbReference type="InterPro" id="IPR058982">
    <property type="entry name" value="Beta-barrel_AprE"/>
</dbReference>
<feature type="coiled-coil region" evidence="6">
    <location>
        <begin position="219"/>
        <end position="305"/>
    </location>
</feature>
<gene>
    <name evidence="10" type="ORF">BHF71_10445</name>
</gene>
<keyword evidence="3 7" id="KW-0812">Transmembrane</keyword>
<dbReference type="STRING" id="337097.BHF71_10445"/>
<evidence type="ECO:0000313" key="11">
    <source>
        <dbReference type="Proteomes" id="UP000243739"/>
    </source>
</evidence>
<comment type="subcellular location">
    <subcellularLocation>
        <location evidence="1">Membrane</location>
        <topology evidence="1">Single-pass membrane protein</topology>
    </subcellularLocation>
</comment>
<evidence type="ECO:0000256" key="5">
    <source>
        <dbReference type="ARBA" id="ARBA00023136"/>
    </source>
</evidence>
<dbReference type="RefSeq" id="WP_069657157.1">
    <property type="nucleotide sequence ID" value="NZ_MIJF01000041.1"/>
</dbReference>
<keyword evidence="4 7" id="KW-1133">Transmembrane helix</keyword>
<dbReference type="EMBL" id="MIJF01000041">
    <property type="protein sequence ID" value="OEF98970.1"/>
    <property type="molecule type" value="Genomic_DNA"/>
</dbReference>
<name>A0A1D2YTG3_9BACI</name>
<comment type="similarity">
    <text evidence="2">Belongs to the membrane fusion protein (MFP) (TC 8.A.1) family.</text>
</comment>
<keyword evidence="11" id="KW-1185">Reference proteome</keyword>
<dbReference type="InterPro" id="IPR050739">
    <property type="entry name" value="MFP"/>
</dbReference>
<evidence type="ECO:0000256" key="7">
    <source>
        <dbReference type="SAM" id="Phobius"/>
    </source>
</evidence>
<evidence type="ECO:0000256" key="1">
    <source>
        <dbReference type="ARBA" id="ARBA00004167"/>
    </source>
</evidence>
<evidence type="ECO:0000256" key="2">
    <source>
        <dbReference type="ARBA" id="ARBA00009477"/>
    </source>
</evidence>
<organism evidence="10 11">
    <name type="scientific">Vulcanibacillus modesticaldus</name>
    <dbReference type="NCBI Taxonomy" id="337097"/>
    <lineage>
        <taxon>Bacteria</taxon>
        <taxon>Bacillati</taxon>
        <taxon>Bacillota</taxon>
        <taxon>Bacilli</taxon>
        <taxon>Bacillales</taxon>
        <taxon>Bacillaceae</taxon>
        <taxon>Vulcanibacillus</taxon>
    </lineage>
</organism>
<dbReference type="Gene3D" id="2.40.50.100">
    <property type="match status" value="1"/>
</dbReference>
<dbReference type="Gene3D" id="1.10.287.470">
    <property type="entry name" value="Helix hairpin bin"/>
    <property type="match status" value="1"/>
</dbReference>
<feature type="coiled-coil region" evidence="6">
    <location>
        <begin position="334"/>
        <end position="361"/>
    </location>
</feature>
<dbReference type="Gene3D" id="2.40.30.170">
    <property type="match status" value="1"/>
</dbReference>
<dbReference type="InterPro" id="IPR058625">
    <property type="entry name" value="MdtA-like_BSH"/>
</dbReference>
<accession>A0A1D2YTG3</accession>
<dbReference type="GO" id="GO:0016020">
    <property type="term" value="C:membrane"/>
    <property type="evidence" value="ECO:0007669"/>
    <property type="project" value="UniProtKB-SubCell"/>
</dbReference>
<reference evidence="10 11" key="1">
    <citation type="submission" date="2016-09" db="EMBL/GenBank/DDBJ databases">
        <title>Draft genome sequence for the type strain of Vulcanibacillus modesticaldus BR, a strictly anaerobic, moderately thermophilic, and nitrate-reducing bacterium from deep sea-hydrothermal vents of the Mid-Atlantic Ridge.</title>
        <authorList>
            <person name="Abin C.A."/>
            <person name="Hollibaugh J.T."/>
        </authorList>
    </citation>
    <scope>NUCLEOTIDE SEQUENCE [LARGE SCALE GENOMIC DNA]</scope>
    <source>
        <strain evidence="10 11">BR</strain>
    </source>
</reference>
<evidence type="ECO:0000256" key="4">
    <source>
        <dbReference type="ARBA" id="ARBA00022989"/>
    </source>
</evidence>
<feature type="domain" description="Multidrug resistance protein MdtA-like barrel-sandwich hybrid" evidence="8">
    <location>
        <begin position="66"/>
        <end position="392"/>
    </location>
</feature>
<evidence type="ECO:0000256" key="6">
    <source>
        <dbReference type="SAM" id="Coils"/>
    </source>
</evidence>
<dbReference type="PRINTS" id="PR01490">
    <property type="entry name" value="RTXTOXIND"/>
</dbReference>
<evidence type="ECO:0000313" key="10">
    <source>
        <dbReference type="EMBL" id="OEF98970.1"/>
    </source>
</evidence>
<dbReference type="PANTHER" id="PTHR30386:SF26">
    <property type="entry name" value="TRANSPORT PROTEIN COMB"/>
    <property type="match status" value="1"/>
</dbReference>
<evidence type="ECO:0000256" key="3">
    <source>
        <dbReference type="ARBA" id="ARBA00022692"/>
    </source>
</evidence>
<dbReference type="Pfam" id="PF26002">
    <property type="entry name" value="Beta-barrel_AprE"/>
    <property type="match status" value="1"/>
</dbReference>
<evidence type="ECO:0000259" key="8">
    <source>
        <dbReference type="Pfam" id="PF25917"/>
    </source>
</evidence>
<evidence type="ECO:0000259" key="9">
    <source>
        <dbReference type="Pfam" id="PF26002"/>
    </source>
</evidence>
<dbReference type="Pfam" id="PF25917">
    <property type="entry name" value="BSH_RND"/>
    <property type="match status" value="1"/>
</dbReference>
<protein>
    <submittedName>
        <fullName evidence="10">Uncharacterized protein</fullName>
    </submittedName>
</protein>
<dbReference type="PANTHER" id="PTHR30386">
    <property type="entry name" value="MEMBRANE FUSION SUBUNIT OF EMRAB-TOLC MULTIDRUG EFFLUX PUMP"/>
    <property type="match status" value="1"/>
</dbReference>
<dbReference type="SUPFAM" id="SSF111369">
    <property type="entry name" value="HlyD-like secretion proteins"/>
    <property type="match status" value="1"/>
</dbReference>
<feature type="transmembrane region" description="Helical" evidence="7">
    <location>
        <begin position="25"/>
        <end position="46"/>
    </location>
</feature>
<sequence>MKPIIKDINDLSDSQEMLAAKPNPFVPIFIYILLAIIITSLTWTYFGEIDQVVKADGVVRPNEKVSSIMSKVVGKVDKVYYKAGQMVKRGDVLFTLDRSDLILQKEALLDEINRAKREYTLLKKFKQSVLDNKNYFSLGSEHEDYYYNQFAKYQLDYQKLKIDLARAEKDSEYNHLLFGNKLAETKEMINNLTLLEQSIIDGVNYFVNDNYNPEFVNRYNEYKIKLQQYQQVIEQRKKEYDISNSLGNNVIPKIDIENDKQQYELALLDLENYKNNYLLNIRSNIEELKKQVAELEVNYKKASQVVKINDDGEEVVDNSKYTEILLEKFQTDKIVFINEQLKALDEKIRNIEKQIESIEIGINDRIITAPIGGYVNVSIDLNEGDLVTAGTEILKIIPESDSEYKVIISVLNKDISKIKVGDEINYHFLALPYKEYGEIKGKIKKISVDSIVNTQNGLSYYIVEATIDSKPLYSYKGQEAQIKVGMVSEAYIITDSKKILYYLLEKIDLRD</sequence>
<dbReference type="Proteomes" id="UP000243739">
    <property type="component" value="Unassembled WGS sequence"/>
</dbReference>
<proteinExistence type="inferred from homology"/>
<keyword evidence="5 7" id="KW-0472">Membrane</keyword>
<comment type="caution">
    <text evidence="10">The sequence shown here is derived from an EMBL/GenBank/DDBJ whole genome shotgun (WGS) entry which is preliminary data.</text>
</comment>
<feature type="domain" description="AprE-like beta-barrel" evidence="9">
    <location>
        <begin position="408"/>
        <end position="494"/>
    </location>
</feature>
<dbReference type="OrthoDB" id="357309at2"/>
<dbReference type="AlphaFoldDB" id="A0A1D2YTG3"/>